<dbReference type="RefSeq" id="WP_185372201.1">
    <property type="nucleotide sequence ID" value="NZ_JAARRM010000001.1"/>
</dbReference>
<organism evidence="2 3">
    <name type="scientific">Listeria aquatica</name>
    <dbReference type="NCBI Taxonomy" id="1494960"/>
    <lineage>
        <taxon>Bacteria</taxon>
        <taxon>Bacillati</taxon>
        <taxon>Bacillota</taxon>
        <taxon>Bacilli</taxon>
        <taxon>Bacillales</taxon>
        <taxon>Listeriaceae</taxon>
        <taxon>Listeria</taxon>
    </lineage>
</organism>
<name>A0A841ZKF5_9LIST</name>
<dbReference type="AlphaFoldDB" id="A0A841ZKF5"/>
<accession>A0A841ZKF5</accession>
<evidence type="ECO:0000313" key="3">
    <source>
        <dbReference type="Proteomes" id="UP000559885"/>
    </source>
</evidence>
<reference evidence="2 3" key="1">
    <citation type="submission" date="2020-03" db="EMBL/GenBank/DDBJ databases">
        <title>Soil Listeria distribution.</title>
        <authorList>
            <person name="Liao J."/>
            <person name="Wiedmann M."/>
        </authorList>
    </citation>
    <scope>NUCLEOTIDE SEQUENCE [LARGE SCALE GENOMIC DNA]</scope>
    <source>
        <strain evidence="2 3">FSL L7-1507</strain>
    </source>
</reference>
<feature type="region of interest" description="Disordered" evidence="1">
    <location>
        <begin position="24"/>
        <end position="46"/>
    </location>
</feature>
<comment type="caution">
    <text evidence="2">The sequence shown here is derived from an EMBL/GenBank/DDBJ whole genome shotgun (WGS) entry which is preliminary data.</text>
</comment>
<evidence type="ECO:0000256" key="1">
    <source>
        <dbReference type="SAM" id="MobiDB-lite"/>
    </source>
</evidence>
<protein>
    <recommendedName>
        <fullName evidence="4">Lipoprotein</fullName>
    </recommendedName>
</protein>
<sequence>METKKILLSNNIVALSLAGVACGDSSASLSRKKEQYKTGSSRKQKR</sequence>
<evidence type="ECO:0008006" key="4">
    <source>
        <dbReference type="Google" id="ProtNLM"/>
    </source>
</evidence>
<dbReference type="EMBL" id="JAARRM010000001">
    <property type="protein sequence ID" value="MBC1520686.1"/>
    <property type="molecule type" value="Genomic_DNA"/>
</dbReference>
<evidence type="ECO:0000313" key="2">
    <source>
        <dbReference type="EMBL" id="MBC1520686.1"/>
    </source>
</evidence>
<dbReference type="Proteomes" id="UP000559885">
    <property type="component" value="Unassembled WGS sequence"/>
</dbReference>
<dbReference type="PROSITE" id="PS51257">
    <property type="entry name" value="PROKAR_LIPOPROTEIN"/>
    <property type="match status" value="1"/>
</dbReference>
<gene>
    <name evidence="2" type="ORF">HB912_03365</name>
</gene>
<proteinExistence type="predicted"/>